<sequence length="559" mass="61494">VWDYLKAQLPFKPKDFKCSFGRFLSVVKKPMGRLPEWKQDAFCRTYIAIECDFLGGEKFGVEIRVAGAPAGSAGDLAHTHRSVIGTIDRSVRDSCANAVSLSALMLSNESNRRLRSCVLAACQPLKLREGRADKVYRPAAECRDWAIDQATVGFMGHLNAMFTALRPPGFVADAGFVTDAVQSLAGELEVVLAVEAEFADIVGKAVSSLAGLRVRRGLWYLHGWPQSACAFLKDQAWQDKTTARFTRGEVKGRHQFNATPVKQLVRALEETGHRVTSDVEKNIDGVVGGPLQTQLIEDISGVQKNRKRAKHSATFRKPEACFAAALESNAVSDKHRSVKQRTRKLPRDTFEPKVKDRSLPFDDIVSTTSTTARHYLCRSDNCVKAADLQMIEDAKDAAGLIPVGMLQKAWQGVLLDATHNLVVGIQKRDGPDMTYYLALVSFGSSSCAVWPFKASRIPGRDAEWFGLAEDCKSPTLIAFFDMTTVTACSIELLPPLNVLRRFPKARDYFKNSIAVLPIRKGSWGELPKVAARAAFWSLGRSTSDQIAEFAGAPIERGSP</sequence>
<reference evidence="1" key="1">
    <citation type="submission" date="2023-10" db="EMBL/GenBank/DDBJ databases">
        <authorList>
            <person name="Chen Y."/>
            <person name="Shah S."/>
            <person name="Dougan E. K."/>
            <person name="Thang M."/>
            <person name="Chan C."/>
        </authorList>
    </citation>
    <scope>NUCLEOTIDE SEQUENCE [LARGE SCALE GENOMIC DNA]</scope>
</reference>
<comment type="caution">
    <text evidence="1">The sequence shown here is derived from an EMBL/GenBank/DDBJ whole genome shotgun (WGS) entry which is preliminary data.</text>
</comment>
<dbReference type="Proteomes" id="UP001189429">
    <property type="component" value="Unassembled WGS sequence"/>
</dbReference>
<proteinExistence type="predicted"/>
<organism evidence="1 2">
    <name type="scientific">Prorocentrum cordatum</name>
    <dbReference type="NCBI Taxonomy" id="2364126"/>
    <lineage>
        <taxon>Eukaryota</taxon>
        <taxon>Sar</taxon>
        <taxon>Alveolata</taxon>
        <taxon>Dinophyceae</taxon>
        <taxon>Prorocentrales</taxon>
        <taxon>Prorocentraceae</taxon>
        <taxon>Prorocentrum</taxon>
    </lineage>
</organism>
<gene>
    <name evidence="1" type="ORF">PCOR1329_LOCUS42138</name>
</gene>
<evidence type="ECO:0000313" key="1">
    <source>
        <dbReference type="EMBL" id="CAK0849458.1"/>
    </source>
</evidence>
<name>A0ABN9TUC9_9DINO</name>
<accession>A0ABN9TUC9</accession>
<keyword evidence="2" id="KW-1185">Reference proteome</keyword>
<dbReference type="EMBL" id="CAUYUJ010015061">
    <property type="protein sequence ID" value="CAK0849458.1"/>
    <property type="molecule type" value="Genomic_DNA"/>
</dbReference>
<protein>
    <submittedName>
        <fullName evidence="1">Uncharacterized protein</fullName>
    </submittedName>
</protein>
<feature type="non-terminal residue" evidence="1">
    <location>
        <position position="1"/>
    </location>
</feature>
<evidence type="ECO:0000313" key="2">
    <source>
        <dbReference type="Proteomes" id="UP001189429"/>
    </source>
</evidence>